<organism evidence="7 8">
    <name type="scientific">Companilactobacillus allii</name>
    <dbReference type="NCBI Taxonomy" id="1847728"/>
    <lineage>
        <taxon>Bacteria</taxon>
        <taxon>Bacillati</taxon>
        <taxon>Bacillota</taxon>
        <taxon>Bacilli</taxon>
        <taxon>Lactobacillales</taxon>
        <taxon>Lactobacillaceae</taxon>
        <taxon>Companilactobacillus</taxon>
    </lineage>
</organism>
<feature type="domain" description="TRAM" evidence="6">
    <location>
        <begin position="3"/>
        <end position="63"/>
    </location>
</feature>
<dbReference type="PROSITE" id="PS51687">
    <property type="entry name" value="SAM_MT_RNA_M5U"/>
    <property type="match status" value="1"/>
</dbReference>
<dbReference type="GO" id="GO:0070041">
    <property type="term" value="F:rRNA (uridine-C5-)-methyltransferase activity"/>
    <property type="evidence" value="ECO:0007669"/>
    <property type="project" value="TreeGrafter"/>
</dbReference>
<dbReference type="CDD" id="cd02440">
    <property type="entry name" value="AdoMet_MTases"/>
    <property type="match status" value="1"/>
</dbReference>
<dbReference type="OrthoDB" id="9804590at2"/>
<dbReference type="SUPFAM" id="SSF50249">
    <property type="entry name" value="Nucleic acid-binding proteins"/>
    <property type="match status" value="1"/>
</dbReference>
<feature type="active site" description="Nucleophile" evidence="4">
    <location>
        <position position="409"/>
    </location>
</feature>
<dbReference type="Pfam" id="PF05958">
    <property type="entry name" value="tRNA_U5-meth_tr"/>
    <property type="match status" value="1"/>
</dbReference>
<dbReference type="InterPro" id="IPR012340">
    <property type="entry name" value="NA-bd_OB-fold"/>
</dbReference>
<keyword evidence="3 4" id="KW-0949">S-adenosyl-L-methionine</keyword>
<sequence length="451" mass="51001">MEKPNINKNDRLELTIQDLSYEGKGVAKVDDFTLFVDNALPGEVVNAVILKVGKSYGFAKALDIIKKSPNRVEDIDNVYVRTGIAPLSHLKYSEQLKFKQKQIQVDFEKAGLDIDVNETLGMDDPFHYRNKAQVPVRQIDGQLTSGFYRRHSHDLIPMDNFLIQDEKIDAEITRVRDILRKYKVRGFDEAKNKGQIRTIMVRRAYYTNEMMVVLVSRVRDVSHYKAIAEEIMANKEVKSLYLNINSKVTNVILGRDMLLLAGSPYIDDEILGHTYRISPRSFYQVNPTQTQRLYKLAVDKAELTGKEIVVDAYSGIGTIGLSLADKAKQVTGIEMVADAVKDAKQNAEINDIKNADFIVGKTESVLNDWAKDKKKVDVLMVDPPRKGLDNSLIESINNIKPKKIVYISCNPATLARDLKLLSDTYEIGDATPVDMFPMTNHIESVTKLTRK</sequence>
<dbReference type="NCBIfam" id="TIGR00479">
    <property type="entry name" value="rumA"/>
    <property type="match status" value="1"/>
</dbReference>
<dbReference type="Pfam" id="PF01938">
    <property type="entry name" value="TRAM"/>
    <property type="match status" value="1"/>
</dbReference>
<evidence type="ECO:0000313" key="8">
    <source>
        <dbReference type="Proteomes" id="UP000187499"/>
    </source>
</evidence>
<feature type="active site" evidence="5">
    <location>
        <position position="409"/>
    </location>
</feature>
<dbReference type="PROSITE" id="PS01230">
    <property type="entry name" value="TRMA_1"/>
    <property type="match status" value="1"/>
</dbReference>
<comment type="similarity">
    <text evidence="4">Belongs to the class I-like SAM-binding methyltransferase superfamily. RNA M5U methyltransferase family.</text>
</comment>
<dbReference type="EMBL" id="CP019323">
    <property type="protein sequence ID" value="APX72133.1"/>
    <property type="molecule type" value="Genomic_DNA"/>
</dbReference>
<evidence type="ECO:0000256" key="5">
    <source>
        <dbReference type="PROSITE-ProRule" id="PRU10015"/>
    </source>
</evidence>
<dbReference type="GO" id="GO:0070475">
    <property type="term" value="P:rRNA base methylation"/>
    <property type="evidence" value="ECO:0007669"/>
    <property type="project" value="TreeGrafter"/>
</dbReference>
<feature type="binding site" evidence="4">
    <location>
        <position position="313"/>
    </location>
    <ligand>
        <name>S-adenosyl-L-methionine</name>
        <dbReference type="ChEBI" id="CHEBI:59789"/>
    </ligand>
</feature>
<feature type="binding site" evidence="4">
    <location>
        <position position="334"/>
    </location>
    <ligand>
        <name>S-adenosyl-L-methionine</name>
        <dbReference type="ChEBI" id="CHEBI:59789"/>
    </ligand>
</feature>
<protein>
    <submittedName>
        <fullName evidence="7">23S rRNA (Uracil(1939)-C(5))-methyltransferase RlmD</fullName>
    </submittedName>
</protein>
<dbReference type="KEGG" id="lalw:BTM29_05975"/>
<dbReference type="FunFam" id="3.40.50.150:FF:000009">
    <property type="entry name" value="23S rRNA (Uracil(1939)-C(5))-methyltransferase RlmD"/>
    <property type="match status" value="1"/>
</dbReference>
<dbReference type="PROSITE" id="PS50926">
    <property type="entry name" value="TRAM"/>
    <property type="match status" value="1"/>
</dbReference>
<reference evidence="8" key="1">
    <citation type="submission" date="2016-12" db="EMBL/GenBank/DDBJ databases">
        <authorList>
            <person name="Jung M.Y."/>
            <person name="Lee S.H."/>
        </authorList>
    </citation>
    <scope>NUCLEOTIDE SEQUENCE [LARGE SCALE GENOMIC DNA]</scope>
    <source>
        <strain evidence="8">WiKim39</strain>
    </source>
</reference>
<dbReference type="Gene3D" id="2.40.50.1070">
    <property type="match status" value="1"/>
</dbReference>
<keyword evidence="1 4" id="KW-0489">Methyltransferase</keyword>
<evidence type="ECO:0000256" key="2">
    <source>
        <dbReference type="ARBA" id="ARBA00022679"/>
    </source>
</evidence>
<dbReference type="Proteomes" id="UP000187499">
    <property type="component" value="Chromosome"/>
</dbReference>
<dbReference type="PROSITE" id="PS01231">
    <property type="entry name" value="TRMA_2"/>
    <property type="match status" value="1"/>
</dbReference>
<evidence type="ECO:0000256" key="4">
    <source>
        <dbReference type="PROSITE-ProRule" id="PRU01024"/>
    </source>
</evidence>
<proteinExistence type="inferred from homology"/>
<keyword evidence="8" id="KW-1185">Reference proteome</keyword>
<keyword evidence="2 4" id="KW-0808">Transferase</keyword>
<dbReference type="Gene3D" id="2.40.50.140">
    <property type="entry name" value="Nucleic acid-binding proteins"/>
    <property type="match status" value="1"/>
</dbReference>
<feature type="binding site" evidence="4">
    <location>
        <position position="382"/>
    </location>
    <ligand>
        <name>S-adenosyl-L-methionine</name>
        <dbReference type="ChEBI" id="CHEBI:59789"/>
    </ligand>
</feature>
<dbReference type="InterPro" id="IPR030391">
    <property type="entry name" value="MeTrfase_TrmA_CS"/>
</dbReference>
<dbReference type="STRING" id="1847728.BTM29_05975"/>
<dbReference type="RefSeq" id="WP_076614636.1">
    <property type="nucleotide sequence ID" value="NZ_CP019323.1"/>
</dbReference>
<dbReference type="PANTHER" id="PTHR11061:SF30">
    <property type="entry name" value="TRNA (URACIL(54)-C(5))-METHYLTRANSFERASE"/>
    <property type="match status" value="1"/>
</dbReference>
<accession>A0A1P8Q2N6</accession>
<dbReference type="PANTHER" id="PTHR11061">
    <property type="entry name" value="RNA M5U METHYLTRANSFERASE"/>
    <property type="match status" value="1"/>
</dbReference>
<gene>
    <name evidence="7" type="ORF">BTM29_05975</name>
</gene>
<dbReference type="InterPro" id="IPR002792">
    <property type="entry name" value="TRAM_dom"/>
</dbReference>
<dbReference type="InterPro" id="IPR010280">
    <property type="entry name" value="U5_MeTrfase_fam"/>
</dbReference>
<dbReference type="SUPFAM" id="SSF53335">
    <property type="entry name" value="S-adenosyl-L-methionine-dependent methyltransferases"/>
    <property type="match status" value="1"/>
</dbReference>
<evidence type="ECO:0000256" key="3">
    <source>
        <dbReference type="ARBA" id="ARBA00022691"/>
    </source>
</evidence>
<evidence type="ECO:0000259" key="6">
    <source>
        <dbReference type="PROSITE" id="PS50926"/>
    </source>
</evidence>
<dbReference type="AlphaFoldDB" id="A0A1P8Q2N6"/>
<feature type="binding site" evidence="4">
    <location>
        <position position="284"/>
    </location>
    <ligand>
        <name>S-adenosyl-L-methionine</name>
        <dbReference type="ChEBI" id="CHEBI:59789"/>
    </ligand>
</feature>
<dbReference type="InterPro" id="IPR029063">
    <property type="entry name" value="SAM-dependent_MTases_sf"/>
</dbReference>
<name>A0A1P8Q2N6_9LACO</name>
<evidence type="ECO:0000313" key="7">
    <source>
        <dbReference type="EMBL" id="APX72133.1"/>
    </source>
</evidence>
<evidence type="ECO:0000256" key="1">
    <source>
        <dbReference type="ARBA" id="ARBA00022603"/>
    </source>
</evidence>
<dbReference type="Gene3D" id="3.40.50.150">
    <property type="entry name" value="Vaccinia Virus protein VP39"/>
    <property type="match status" value="1"/>
</dbReference>
<dbReference type="InterPro" id="IPR030390">
    <property type="entry name" value="MeTrfase_TrmA_AS"/>
</dbReference>
<dbReference type="FunFam" id="2.40.50.1070:FF:000003">
    <property type="entry name" value="23S rRNA (Uracil-5-)-methyltransferase RumA"/>
    <property type="match status" value="1"/>
</dbReference>